<dbReference type="OrthoDB" id="964745at2"/>
<keyword evidence="3" id="KW-0325">Glycoprotein</keyword>
<dbReference type="PANTHER" id="PTHR36220">
    <property type="entry name" value="UNNAMED PRODUCT"/>
    <property type="match status" value="1"/>
</dbReference>
<protein>
    <submittedName>
        <fullName evidence="5">FG-GAP repeat-containing protein</fullName>
    </submittedName>
</protein>
<reference evidence="5 6" key="1">
    <citation type="submission" date="2016-10" db="EMBL/GenBank/DDBJ databases">
        <authorList>
            <person name="de Groot N.N."/>
        </authorList>
    </citation>
    <scope>NUCLEOTIDE SEQUENCE [LARGE SCALE GENOMIC DNA]</scope>
    <source>
        <strain evidence="5 6">DSM 26130</strain>
    </source>
</reference>
<dbReference type="Proteomes" id="UP000198598">
    <property type="component" value="Unassembled WGS sequence"/>
</dbReference>
<evidence type="ECO:0000256" key="1">
    <source>
        <dbReference type="ARBA" id="ARBA00022729"/>
    </source>
</evidence>
<dbReference type="Pfam" id="PF14312">
    <property type="entry name" value="FG-GAP_2"/>
    <property type="match status" value="6"/>
</dbReference>
<dbReference type="SMART" id="SM00191">
    <property type="entry name" value="Int_alpha"/>
    <property type="match status" value="4"/>
</dbReference>
<dbReference type="InterPro" id="IPR013519">
    <property type="entry name" value="Int_alpha_beta-p"/>
</dbReference>
<dbReference type="PANTHER" id="PTHR36220:SF1">
    <property type="entry name" value="GAMMA TUBULIN COMPLEX COMPONENT C-TERMINAL DOMAIN-CONTAINING PROTEIN"/>
    <property type="match status" value="1"/>
</dbReference>
<evidence type="ECO:0000256" key="4">
    <source>
        <dbReference type="SAM" id="SignalP"/>
    </source>
</evidence>
<feature type="signal peptide" evidence="4">
    <location>
        <begin position="1"/>
        <end position="19"/>
    </location>
</feature>
<sequence length="476" mass="50265">MKHLLLLFLYLIVCTEIQAQVGIGGKPHPSAALDVPSTDKAFYPPRMTSAQRKNIINPQPGAFVYDTDQGALYLFNGQIWQSVTVSSANYVTPLSFTATDGGSNSSFGAGVSIAGDYTIIGAPDAEIVNNGVTSTDQGAAYIFTRSTHGWSQQVKLVADDGAAGDHFGQAVAIYGDYAIVGAYQDDIGSNLNQGSVYIFIRNGTTWTQQAKLTASDGSANDLFGSKVALYGDYAIVSGGDDDITVNGVANTDQGSAFIYIRSGTTWTEQAKLIASDGASSTYFGNSVSIYGDYALVGAYNASILVNGATHEGQGATYVFIRNGTTWTEQAKLIASDGASSDRFGASVSINGDYALVGADQDDNSGSAYVFIRNGSTWMQQAKLTFSNSYYQSYFGGAVSLSGKYALIGAYKNDSSGNAFIFARDGTTWAYRRILNPTATGGSYGTSISIDHETYIIGAPSFQNNTGQVAISTFDNL</sequence>
<dbReference type="RefSeq" id="WP_093832831.1">
    <property type="nucleotide sequence ID" value="NZ_FOLQ01000019.1"/>
</dbReference>
<evidence type="ECO:0000256" key="2">
    <source>
        <dbReference type="ARBA" id="ARBA00022737"/>
    </source>
</evidence>
<dbReference type="SUPFAM" id="SSF69318">
    <property type="entry name" value="Integrin alpha N-terminal domain"/>
    <property type="match status" value="1"/>
</dbReference>
<dbReference type="EMBL" id="FOLQ01000019">
    <property type="protein sequence ID" value="SFE79874.1"/>
    <property type="molecule type" value="Genomic_DNA"/>
</dbReference>
<proteinExistence type="predicted"/>
<feature type="chain" id="PRO_5011698680" evidence="4">
    <location>
        <begin position="20"/>
        <end position="476"/>
    </location>
</feature>
<accession>A0A1I2DH80</accession>
<gene>
    <name evidence="5" type="ORF">SAMN05216167_119129</name>
</gene>
<name>A0A1I2DH80_9BACT</name>
<dbReference type="InterPro" id="IPR028994">
    <property type="entry name" value="Integrin_alpha_N"/>
</dbReference>
<dbReference type="AlphaFoldDB" id="A0A1I2DH80"/>
<keyword evidence="2" id="KW-0677">Repeat</keyword>
<dbReference type="STRING" id="662367.SAMN05216167_119129"/>
<keyword evidence="1 4" id="KW-0732">Signal</keyword>
<dbReference type="Gene3D" id="2.130.10.130">
    <property type="entry name" value="Integrin alpha, N-terminal"/>
    <property type="match status" value="3"/>
</dbReference>
<keyword evidence="6" id="KW-1185">Reference proteome</keyword>
<evidence type="ECO:0000256" key="3">
    <source>
        <dbReference type="ARBA" id="ARBA00023180"/>
    </source>
</evidence>
<evidence type="ECO:0000313" key="6">
    <source>
        <dbReference type="Proteomes" id="UP000198598"/>
    </source>
</evidence>
<organism evidence="5 6">
    <name type="scientific">Spirosoma endophyticum</name>
    <dbReference type="NCBI Taxonomy" id="662367"/>
    <lineage>
        <taxon>Bacteria</taxon>
        <taxon>Pseudomonadati</taxon>
        <taxon>Bacteroidota</taxon>
        <taxon>Cytophagia</taxon>
        <taxon>Cytophagales</taxon>
        <taxon>Cytophagaceae</taxon>
        <taxon>Spirosoma</taxon>
    </lineage>
</organism>
<dbReference type="InterPro" id="IPR013517">
    <property type="entry name" value="FG-GAP"/>
</dbReference>
<evidence type="ECO:0000313" key="5">
    <source>
        <dbReference type="EMBL" id="SFE79874.1"/>
    </source>
</evidence>